<keyword evidence="2" id="KW-0472">Membrane</keyword>
<proteinExistence type="predicted"/>
<sequence>MLGTLKKSRSNDLPYQIEELIQSLSNEEDRKLFTNIYKKVTKKRHNHENLKKGDGTIAKCIELFNKGADPNILIKLEKLLREQEKYYNYYTEKFLPALEKEVIESEELMKPSVLNNEEKSSQRSPTRRGKILGIILEITGITNKSSDKDHSSSTIQNQKSLRSNQANRQNNTMELFNKKSLSGEVEIPKNSGINPLEKDSLAKGVSGKGTPGKYNTLRNSGYYGASAHPTSKQSQARKEIAQSQLNSQSDLSIDSKDLKNEKPNITVNAVEVPSGANTSKLSSSSDLDSGINSSSLASSSRRNSLTSVTSISSEESVHLKLNPAEKDNSLQLEDEGKTKLAHPNKTRPKGPSGRISPSKHYKKTEEGPHCVISVTGSKVKDTMQSNNYENNSKNKNLHVALVTSSALLAIGCIVAGAMTSGLVGAGLFVVAAVFATAAAAELCSNFLSSKLTSISVSPLVDNKELTR</sequence>
<name>A0AAU8MM33_9RICK</name>
<evidence type="ECO:0000256" key="2">
    <source>
        <dbReference type="SAM" id="Phobius"/>
    </source>
</evidence>
<feature type="transmembrane region" description="Helical" evidence="2">
    <location>
        <begin position="397"/>
        <end position="417"/>
    </location>
</feature>
<organism evidence="3">
    <name type="scientific">Wolbachia endosymbiont of Ephestia elutella</name>
    <dbReference type="NCBI Taxonomy" id="3231696"/>
    <lineage>
        <taxon>Bacteria</taxon>
        <taxon>Pseudomonadati</taxon>
        <taxon>Pseudomonadota</taxon>
        <taxon>Alphaproteobacteria</taxon>
        <taxon>Rickettsiales</taxon>
        <taxon>Anaplasmataceae</taxon>
        <taxon>Wolbachieae</taxon>
        <taxon>Wolbachia</taxon>
    </lineage>
</organism>
<feature type="compositionally biased region" description="Polar residues" evidence="1">
    <location>
        <begin position="152"/>
        <end position="174"/>
    </location>
</feature>
<feature type="compositionally biased region" description="Basic and acidic residues" evidence="1">
    <location>
        <begin position="315"/>
        <end position="338"/>
    </location>
</feature>
<feature type="compositionally biased region" description="Polar residues" evidence="1">
    <location>
        <begin position="241"/>
        <end position="252"/>
    </location>
</feature>
<feature type="compositionally biased region" description="Low complexity" evidence="1">
    <location>
        <begin position="279"/>
        <end position="314"/>
    </location>
</feature>
<dbReference type="EMBL" id="CP159923">
    <property type="protein sequence ID" value="XCO72121.1"/>
    <property type="molecule type" value="Genomic_DNA"/>
</dbReference>
<feature type="transmembrane region" description="Helical" evidence="2">
    <location>
        <begin position="423"/>
        <end position="443"/>
    </location>
</feature>
<accession>A0AAU8MM33</accession>
<keyword evidence="2" id="KW-1133">Transmembrane helix</keyword>
<dbReference type="AlphaFoldDB" id="A0AAU8MM33"/>
<protein>
    <submittedName>
        <fullName evidence="3">DUF350 domain-containing protein</fullName>
    </submittedName>
</protein>
<reference evidence="3" key="1">
    <citation type="submission" date="2024-06" db="EMBL/GenBank/DDBJ databases">
        <authorList>
            <person name="Al-Khalidi N."/>
            <person name="Al-Zurfi S.M."/>
            <person name="Lahuf A."/>
        </authorList>
    </citation>
    <scope>NUCLEOTIDE SEQUENCE</scope>
    <source>
        <strain evidence="3">Karbala-1</strain>
    </source>
</reference>
<feature type="compositionally biased region" description="Basic residues" evidence="1">
    <location>
        <begin position="339"/>
        <end position="348"/>
    </location>
</feature>
<evidence type="ECO:0000256" key="1">
    <source>
        <dbReference type="SAM" id="MobiDB-lite"/>
    </source>
</evidence>
<feature type="region of interest" description="Disordered" evidence="1">
    <location>
        <begin position="143"/>
        <end position="364"/>
    </location>
</feature>
<evidence type="ECO:0000313" key="3">
    <source>
        <dbReference type="EMBL" id="XCO72121.1"/>
    </source>
</evidence>
<keyword evidence="2" id="KW-0812">Transmembrane</keyword>
<feature type="compositionally biased region" description="Basic and acidic residues" evidence="1">
    <location>
        <begin position="253"/>
        <end position="262"/>
    </location>
</feature>
<gene>
    <name evidence="3" type="ORF">ABS251_02935</name>
</gene>